<comment type="caution">
    <text evidence="2">The sequence shown here is derived from an EMBL/GenBank/DDBJ whole genome shotgun (WGS) entry which is preliminary data.</text>
</comment>
<proteinExistence type="predicted"/>
<evidence type="ECO:0000256" key="1">
    <source>
        <dbReference type="SAM" id="MobiDB-lite"/>
    </source>
</evidence>
<evidence type="ECO:0000313" key="3">
    <source>
        <dbReference type="Proteomes" id="UP000565579"/>
    </source>
</evidence>
<accession>A0A7X0U064</accession>
<gene>
    <name evidence="2" type="ORF">HD593_005008</name>
</gene>
<dbReference type="Proteomes" id="UP000565579">
    <property type="component" value="Unassembled WGS sequence"/>
</dbReference>
<feature type="compositionally biased region" description="Low complexity" evidence="1">
    <location>
        <begin position="38"/>
        <end position="54"/>
    </location>
</feature>
<dbReference type="AlphaFoldDB" id="A0A7X0U064"/>
<evidence type="ECO:0000313" key="2">
    <source>
        <dbReference type="EMBL" id="MBB6550213.1"/>
    </source>
</evidence>
<reference evidence="2 3" key="1">
    <citation type="submission" date="2020-08" db="EMBL/GenBank/DDBJ databases">
        <title>Sequencing the genomes of 1000 actinobacteria strains.</title>
        <authorList>
            <person name="Klenk H.-P."/>
        </authorList>
    </citation>
    <scope>NUCLEOTIDE SEQUENCE [LARGE SCALE GENOMIC DNA]</scope>
    <source>
        <strain evidence="2 3">DSM 43768</strain>
    </source>
</reference>
<keyword evidence="3" id="KW-1185">Reference proteome</keyword>
<sequence>MTVGGRLDRAASREAVAGDPAPNSPRWWQARNEGDVTPAPSASARAAGKRGAPPQDRTGEVSAKGTGLSLYSQADLDALATRLNNRPRKCLGYRTPAQCVALTPETGRCLSTN</sequence>
<name>A0A7X0U064_9ACTN</name>
<protein>
    <recommendedName>
        <fullName evidence="4">Transposase</fullName>
    </recommendedName>
</protein>
<organism evidence="2 3">
    <name type="scientific">Nonomuraea rubra</name>
    <dbReference type="NCBI Taxonomy" id="46180"/>
    <lineage>
        <taxon>Bacteria</taxon>
        <taxon>Bacillati</taxon>
        <taxon>Actinomycetota</taxon>
        <taxon>Actinomycetes</taxon>
        <taxon>Streptosporangiales</taxon>
        <taxon>Streptosporangiaceae</taxon>
        <taxon>Nonomuraea</taxon>
    </lineage>
</organism>
<evidence type="ECO:0008006" key="4">
    <source>
        <dbReference type="Google" id="ProtNLM"/>
    </source>
</evidence>
<feature type="compositionally biased region" description="Basic and acidic residues" evidence="1">
    <location>
        <begin position="1"/>
        <end position="12"/>
    </location>
</feature>
<feature type="region of interest" description="Disordered" evidence="1">
    <location>
        <begin position="1"/>
        <end position="66"/>
    </location>
</feature>
<dbReference type="EMBL" id="JACHMI010000001">
    <property type="protein sequence ID" value="MBB6550213.1"/>
    <property type="molecule type" value="Genomic_DNA"/>
</dbReference>